<gene>
    <name evidence="1" type="ORF">GCM10022406_34980</name>
</gene>
<keyword evidence="2" id="KW-1185">Reference proteome</keyword>
<comment type="caution">
    <text evidence="1">The sequence shown here is derived from an EMBL/GenBank/DDBJ whole genome shotgun (WGS) entry which is preliminary data.</text>
</comment>
<evidence type="ECO:0008006" key="3">
    <source>
        <dbReference type="Google" id="ProtNLM"/>
    </source>
</evidence>
<name>A0ABP7NM20_9BACT</name>
<protein>
    <recommendedName>
        <fullName evidence="3">Secreted protein</fullName>
    </recommendedName>
</protein>
<organism evidence="1 2">
    <name type="scientific">Hymenobacter algoricola</name>
    <dbReference type="NCBI Taxonomy" id="486267"/>
    <lineage>
        <taxon>Bacteria</taxon>
        <taxon>Pseudomonadati</taxon>
        <taxon>Bacteroidota</taxon>
        <taxon>Cytophagia</taxon>
        <taxon>Cytophagales</taxon>
        <taxon>Hymenobacteraceae</taxon>
        <taxon>Hymenobacter</taxon>
    </lineage>
</organism>
<sequence length="113" mass="12654">MLHMRAFRSHLAVLLLLCFVRVLLPDGWVLNLHAHDHTTELAPARIKAAKVVLTAKHQHCQTHHFCALPFQPAMALEFTLLPGYSRPRATAPVSVWTKITPAARQLRGPPTRA</sequence>
<dbReference type="EMBL" id="BAABDH010000107">
    <property type="protein sequence ID" value="GAA3950104.1"/>
    <property type="molecule type" value="Genomic_DNA"/>
</dbReference>
<dbReference type="Proteomes" id="UP001499909">
    <property type="component" value="Unassembled WGS sequence"/>
</dbReference>
<accession>A0ABP7NM20</accession>
<evidence type="ECO:0000313" key="1">
    <source>
        <dbReference type="EMBL" id="GAA3950104.1"/>
    </source>
</evidence>
<proteinExistence type="predicted"/>
<evidence type="ECO:0000313" key="2">
    <source>
        <dbReference type="Proteomes" id="UP001499909"/>
    </source>
</evidence>
<reference evidence="2" key="1">
    <citation type="journal article" date="2019" name="Int. J. Syst. Evol. Microbiol.">
        <title>The Global Catalogue of Microorganisms (GCM) 10K type strain sequencing project: providing services to taxonomists for standard genome sequencing and annotation.</title>
        <authorList>
            <consortium name="The Broad Institute Genomics Platform"/>
            <consortium name="The Broad Institute Genome Sequencing Center for Infectious Disease"/>
            <person name="Wu L."/>
            <person name="Ma J."/>
        </authorList>
    </citation>
    <scope>NUCLEOTIDE SEQUENCE [LARGE SCALE GENOMIC DNA]</scope>
    <source>
        <strain evidence="2">JCM 17214</strain>
    </source>
</reference>